<comment type="caution">
    <text evidence="1">The sequence shown here is derived from an EMBL/GenBank/DDBJ whole genome shotgun (WGS) entry which is preliminary data.</text>
</comment>
<name>X1KDI3_9ZZZZ</name>
<reference evidence="1" key="1">
    <citation type="journal article" date="2014" name="Front. Microbiol.">
        <title>High frequency of phylogenetically diverse reductive dehalogenase-homologous genes in deep subseafloor sedimentary metagenomes.</title>
        <authorList>
            <person name="Kawai M."/>
            <person name="Futagami T."/>
            <person name="Toyoda A."/>
            <person name="Takaki Y."/>
            <person name="Nishi S."/>
            <person name="Hori S."/>
            <person name="Arai W."/>
            <person name="Tsubouchi T."/>
            <person name="Morono Y."/>
            <person name="Uchiyama I."/>
            <person name="Ito T."/>
            <person name="Fujiyama A."/>
            <person name="Inagaki F."/>
            <person name="Takami H."/>
        </authorList>
    </citation>
    <scope>NUCLEOTIDE SEQUENCE</scope>
    <source>
        <strain evidence="1">Expedition CK06-06</strain>
    </source>
</reference>
<evidence type="ECO:0000313" key="1">
    <source>
        <dbReference type="EMBL" id="GAI05077.1"/>
    </source>
</evidence>
<dbReference type="EMBL" id="BARV01007231">
    <property type="protein sequence ID" value="GAI05077.1"/>
    <property type="molecule type" value="Genomic_DNA"/>
</dbReference>
<protein>
    <submittedName>
        <fullName evidence="1">Uncharacterized protein</fullName>
    </submittedName>
</protein>
<sequence>MRTTPLGIAMLNDEREHVYTKNNPLNMRVVRSWAKLIEGKCTNGSYLASRSCKIFL</sequence>
<gene>
    <name evidence="1" type="ORF">S06H3_14757</name>
</gene>
<accession>X1KDI3</accession>
<dbReference type="AlphaFoldDB" id="X1KDI3"/>
<organism evidence="1">
    <name type="scientific">marine sediment metagenome</name>
    <dbReference type="NCBI Taxonomy" id="412755"/>
    <lineage>
        <taxon>unclassified sequences</taxon>
        <taxon>metagenomes</taxon>
        <taxon>ecological metagenomes</taxon>
    </lineage>
</organism>
<proteinExistence type="predicted"/>